<accession>A0A2P2P1K0</accession>
<feature type="signal peptide" evidence="1">
    <location>
        <begin position="1"/>
        <end position="17"/>
    </location>
</feature>
<evidence type="ECO:0000313" key="2">
    <source>
        <dbReference type="EMBL" id="MBX48676.1"/>
    </source>
</evidence>
<sequence>MWHCIFMDLLFLGIPLTLLPHPKTPSLCSYHRFL</sequence>
<keyword evidence="1" id="KW-0732">Signal</keyword>
<feature type="chain" id="PRO_5015149177" evidence="1">
    <location>
        <begin position="18"/>
        <end position="34"/>
    </location>
</feature>
<evidence type="ECO:0000256" key="1">
    <source>
        <dbReference type="SAM" id="SignalP"/>
    </source>
</evidence>
<name>A0A2P2P1K0_RHIMU</name>
<dbReference type="EMBL" id="GGEC01068192">
    <property type="protein sequence ID" value="MBX48676.1"/>
    <property type="molecule type" value="Transcribed_RNA"/>
</dbReference>
<protein>
    <submittedName>
        <fullName evidence="2">Uncharacterized protein</fullName>
    </submittedName>
</protein>
<dbReference type="AlphaFoldDB" id="A0A2P2P1K0"/>
<organism evidence="2">
    <name type="scientific">Rhizophora mucronata</name>
    <name type="common">Asiatic mangrove</name>
    <dbReference type="NCBI Taxonomy" id="61149"/>
    <lineage>
        <taxon>Eukaryota</taxon>
        <taxon>Viridiplantae</taxon>
        <taxon>Streptophyta</taxon>
        <taxon>Embryophyta</taxon>
        <taxon>Tracheophyta</taxon>
        <taxon>Spermatophyta</taxon>
        <taxon>Magnoliopsida</taxon>
        <taxon>eudicotyledons</taxon>
        <taxon>Gunneridae</taxon>
        <taxon>Pentapetalae</taxon>
        <taxon>rosids</taxon>
        <taxon>fabids</taxon>
        <taxon>Malpighiales</taxon>
        <taxon>Rhizophoraceae</taxon>
        <taxon>Rhizophora</taxon>
    </lineage>
</organism>
<proteinExistence type="predicted"/>
<reference evidence="2" key="1">
    <citation type="submission" date="2018-02" db="EMBL/GenBank/DDBJ databases">
        <title>Rhizophora mucronata_Transcriptome.</title>
        <authorList>
            <person name="Meera S.P."/>
            <person name="Sreeshan A."/>
            <person name="Augustine A."/>
        </authorList>
    </citation>
    <scope>NUCLEOTIDE SEQUENCE</scope>
    <source>
        <tissue evidence="2">Leaf</tissue>
    </source>
</reference>